<feature type="domain" description="Transposase IS701-like DDE" evidence="1">
    <location>
        <begin position="16"/>
        <end position="123"/>
    </location>
</feature>
<accession>A0ABS9V0D4</accession>
<dbReference type="Proteomes" id="UP001165489">
    <property type="component" value="Unassembled WGS sequence"/>
</dbReference>
<dbReference type="PANTHER" id="PTHR33627:SF1">
    <property type="entry name" value="TRANSPOSASE"/>
    <property type="match status" value="1"/>
</dbReference>
<protein>
    <submittedName>
        <fullName evidence="2">Transposase</fullName>
    </submittedName>
</protein>
<feature type="non-terminal residue" evidence="2">
    <location>
        <position position="123"/>
    </location>
</feature>
<evidence type="ECO:0000259" key="1">
    <source>
        <dbReference type="Pfam" id="PF13546"/>
    </source>
</evidence>
<dbReference type="InterPro" id="IPR038721">
    <property type="entry name" value="IS701-like_DDE_dom"/>
</dbReference>
<proteinExistence type="predicted"/>
<keyword evidence="3" id="KW-1185">Reference proteome</keyword>
<name>A0ABS9V0D4_9BACT</name>
<reference evidence="2" key="1">
    <citation type="submission" date="2022-03" db="EMBL/GenBank/DDBJ databases">
        <title>De novo assembled genomes of Belliella spp. (Cyclobacteriaceae) strains.</title>
        <authorList>
            <person name="Szabo A."/>
            <person name="Korponai K."/>
            <person name="Felfoldi T."/>
        </authorList>
    </citation>
    <scope>NUCLEOTIDE SEQUENCE</scope>
    <source>
        <strain evidence="2">DSM 111904</strain>
    </source>
</reference>
<dbReference type="PANTHER" id="PTHR33627">
    <property type="entry name" value="TRANSPOSASE"/>
    <property type="match status" value="1"/>
</dbReference>
<dbReference type="RefSeq" id="WP_241348183.1">
    <property type="nucleotide sequence ID" value="NZ_JAKZGP010000024.1"/>
</dbReference>
<dbReference type="InterPro" id="IPR039365">
    <property type="entry name" value="IS701-like"/>
</dbReference>
<organism evidence="2 3">
    <name type="scientific">Belliella filtrata</name>
    <dbReference type="NCBI Taxonomy" id="2923435"/>
    <lineage>
        <taxon>Bacteria</taxon>
        <taxon>Pseudomonadati</taxon>
        <taxon>Bacteroidota</taxon>
        <taxon>Cytophagia</taxon>
        <taxon>Cytophagales</taxon>
        <taxon>Cyclobacteriaceae</taxon>
        <taxon>Belliella</taxon>
    </lineage>
</organism>
<sequence>MAFGLEKGLSPFQGFFQTRTHPVFHRALSYIRGLFKSEKNRANCSSIADSLGELDHQSLNHLLSNSPWDYTQVLHEISQSTSSLLSGSGETALLIDEVGFRKKGRHSACVGRQYLGCLGKQDN</sequence>
<dbReference type="Pfam" id="PF13546">
    <property type="entry name" value="DDE_5"/>
    <property type="match status" value="1"/>
</dbReference>
<comment type="caution">
    <text evidence="2">The sequence shown here is derived from an EMBL/GenBank/DDBJ whole genome shotgun (WGS) entry which is preliminary data.</text>
</comment>
<dbReference type="EMBL" id="JAKZGP010000024">
    <property type="protein sequence ID" value="MCH7409819.1"/>
    <property type="molecule type" value="Genomic_DNA"/>
</dbReference>
<gene>
    <name evidence="2" type="ORF">MM239_10470</name>
</gene>
<evidence type="ECO:0000313" key="2">
    <source>
        <dbReference type="EMBL" id="MCH7409819.1"/>
    </source>
</evidence>
<evidence type="ECO:0000313" key="3">
    <source>
        <dbReference type="Proteomes" id="UP001165489"/>
    </source>
</evidence>